<dbReference type="AlphaFoldDB" id="A0A2T4IP50"/>
<evidence type="ECO:0000313" key="2">
    <source>
        <dbReference type="Proteomes" id="UP000240259"/>
    </source>
</evidence>
<gene>
    <name evidence="1" type="ORF">C9427_27230</name>
</gene>
<sequence length="75" mass="8471">MTARRSDRAADDLQRAERMLAIAGFAVVSREIDAEIKRIEALRYDVPLRELEAVLYAVYSGPYGEYHRPSTSAVL</sequence>
<evidence type="ECO:0000313" key="1">
    <source>
        <dbReference type="EMBL" id="PTE07395.1"/>
    </source>
</evidence>
<protein>
    <submittedName>
        <fullName evidence="1">Uncharacterized protein</fullName>
    </submittedName>
</protein>
<name>A0A2T4IP50_9HYPH</name>
<dbReference type="EMBL" id="PZJX01000050">
    <property type="protein sequence ID" value="PTE07395.1"/>
    <property type="molecule type" value="Genomic_DNA"/>
</dbReference>
<organism evidence="1 2">
    <name type="scientific">Mesorhizobium helmanticense</name>
    <dbReference type="NCBI Taxonomy" id="1776423"/>
    <lineage>
        <taxon>Bacteria</taxon>
        <taxon>Pseudomonadati</taxon>
        <taxon>Pseudomonadota</taxon>
        <taxon>Alphaproteobacteria</taxon>
        <taxon>Hyphomicrobiales</taxon>
        <taxon>Phyllobacteriaceae</taxon>
        <taxon>Mesorhizobium</taxon>
    </lineage>
</organism>
<dbReference type="RefSeq" id="WP_107652137.1">
    <property type="nucleotide sequence ID" value="NZ_PZJX01000050.1"/>
</dbReference>
<accession>A0A2T4IP50</accession>
<proteinExistence type="predicted"/>
<dbReference type="Proteomes" id="UP000240259">
    <property type="component" value="Unassembled WGS sequence"/>
</dbReference>
<reference evidence="1 2" key="1">
    <citation type="submission" date="2018-03" db="EMBL/GenBank/DDBJ databases">
        <title>Genome sequence of the symbiotic type strain Mesorhizobium helmanticense CSLC115NT isolated from Lotus corniculatus nodules.</title>
        <authorList>
            <person name="Sannazzaro A.I."/>
            <person name="Torres Tejerizo G.A."/>
            <person name="Dip D."/>
            <person name="Caballero M."/>
            <person name="Pistorio M."/>
            <person name="Estrella M.J."/>
        </authorList>
    </citation>
    <scope>NUCLEOTIDE SEQUENCE [LARGE SCALE GENOMIC DNA]</scope>
    <source>
        <strain evidence="1 2">CSLC115N</strain>
    </source>
</reference>
<comment type="caution">
    <text evidence="1">The sequence shown here is derived from an EMBL/GenBank/DDBJ whole genome shotgun (WGS) entry which is preliminary data.</text>
</comment>
<keyword evidence="2" id="KW-1185">Reference proteome</keyword>